<keyword evidence="10" id="KW-1185">Reference proteome</keyword>
<dbReference type="AlphaFoldDB" id="A0A0C4Y4R5"/>
<dbReference type="PANTHER" id="PTHR36838">
    <property type="entry name" value="AUXIN EFFLUX CARRIER FAMILY PROTEIN"/>
    <property type="match status" value="1"/>
</dbReference>
<keyword evidence="7 8" id="KW-0472">Membrane</keyword>
<evidence type="ECO:0000256" key="7">
    <source>
        <dbReference type="ARBA" id="ARBA00023136"/>
    </source>
</evidence>
<proteinExistence type="inferred from homology"/>
<evidence type="ECO:0000256" key="1">
    <source>
        <dbReference type="ARBA" id="ARBA00004651"/>
    </source>
</evidence>
<keyword evidence="4" id="KW-1003">Cell membrane</keyword>
<accession>A0A0C4Y4R5</accession>
<evidence type="ECO:0000313" key="9">
    <source>
        <dbReference type="EMBL" id="AJG20372.1"/>
    </source>
</evidence>
<dbReference type="Pfam" id="PF03547">
    <property type="entry name" value="Mem_trans"/>
    <property type="match status" value="1"/>
</dbReference>
<dbReference type="PANTHER" id="PTHR36838:SF1">
    <property type="entry name" value="SLR1864 PROTEIN"/>
    <property type="match status" value="1"/>
</dbReference>
<reference evidence="9 10" key="1">
    <citation type="journal article" date="2015" name="Genome Announc.">
        <title>Complete Genome Sequence of Cupriavidus basilensis 4G11, Isolated from the Oak Ridge Field Research Center Site.</title>
        <authorList>
            <person name="Ray J."/>
            <person name="Waters R.J."/>
            <person name="Skerker J.M."/>
            <person name="Kuehl J.V."/>
            <person name="Price M.N."/>
            <person name="Huang J."/>
            <person name="Chakraborty R."/>
            <person name="Arkin A.P."/>
            <person name="Deutschbauer A."/>
        </authorList>
    </citation>
    <scope>NUCLEOTIDE SEQUENCE [LARGE SCALE GENOMIC DNA]</scope>
    <source>
        <strain evidence="9">4G11</strain>
    </source>
</reference>
<evidence type="ECO:0000256" key="8">
    <source>
        <dbReference type="SAM" id="Phobius"/>
    </source>
</evidence>
<evidence type="ECO:0000256" key="5">
    <source>
        <dbReference type="ARBA" id="ARBA00022692"/>
    </source>
</evidence>
<feature type="transmembrane region" description="Helical" evidence="8">
    <location>
        <begin position="208"/>
        <end position="229"/>
    </location>
</feature>
<feature type="transmembrane region" description="Helical" evidence="8">
    <location>
        <begin position="106"/>
        <end position="131"/>
    </location>
</feature>
<dbReference type="RefSeq" id="WP_043348188.1">
    <property type="nucleotide sequence ID" value="NZ_CP010536.1"/>
</dbReference>
<keyword evidence="6 8" id="KW-1133">Transmembrane helix</keyword>
<comment type="subcellular location">
    <subcellularLocation>
        <location evidence="1">Cell membrane</location>
        <topology evidence="1">Multi-pass membrane protein</topology>
    </subcellularLocation>
</comment>
<dbReference type="GO" id="GO:0055085">
    <property type="term" value="P:transmembrane transport"/>
    <property type="evidence" value="ECO:0007669"/>
    <property type="project" value="InterPro"/>
</dbReference>
<keyword evidence="5 8" id="KW-0812">Transmembrane</keyword>
<evidence type="ECO:0000256" key="3">
    <source>
        <dbReference type="ARBA" id="ARBA00022448"/>
    </source>
</evidence>
<feature type="transmembrane region" description="Helical" evidence="8">
    <location>
        <begin position="61"/>
        <end position="86"/>
    </location>
</feature>
<dbReference type="KEGG" id="cbw:RR42_m3001"/>
<dbReference type="InterPro" id="IPR004776">
    <property type="entry name" value="Mem_transp_PIN-like"/>
</dbReference>
<evidence type="ECO:0000313" key="10">
    <source>
        <dbReference type="Proteomes" id="UP000031843"/>
    </source>
</evidence>
<evidence type="ECO:0000256" key="4">
    <source>
        <dbReference type="ARBA" id="ARBA00022475"/>
    </source>
</evidence>
<feature type="transmembrane region" description="Helical" evidence="8">
    <location>
        <begin position="152"/>
        <end position="171"/>
    </location>
</feature>
<keyword evidence="3" id="KW-0813">Transport</keyword>
<dbReference type="InterPro" id="IPR038770">
    <property type="entry name" value="Na+/solute_symporter_sf"/>
</dbReference>
<feature type="transmembrane region" description="Helical" evidence="8">
    <location>
        <begin position="6"/>
        <end position="23"/>
    </location>
</feature>
<dbReference type="GO" id="GO:0005886">
    <property type="term" value="C:plasma membrane"/>
    <property type="evidence" value="ECO:0007669"/>
    <property type="project" value="UniProtKB-SubCell"/>
</dbReference>
<feature type="transmembrane region" description="Helical" evidence="8">
    <location>
        <begin position="241"/>
        <end position="259"/>
    </location>
</feature>
<gene>
    <name evidence="9" type="ORF">RR42_m3001</name>
</gene>
<feature type="transmembrane region" description="Helical" evidence="8">
    <location>
        <begin position="271"/>
        <end position="292"/>
    </location>
</feature>
<dbReference type="Proteomes" id="UP000031843">
    <property type="component" value="Chromosome main"/>
</dbReference>
<name>A0A0C4Y4R5_9BURK</name>
<evidence type="ECO:0000256" key="6">
    <source>
        <dbReference type="ARBA" id="ARBA00022989"/>
    </source>
</evidence>
<dbReference type="EMBL" id="CP010536">
    <property type="protein sequence ID" value="AJG20372.1"/>
    <property type="molecule type" value="Genomic_DNA"/>
</dbReference>
<evidence type="ECO:0000256" key="2">
    <source>
        <dbReference type="ARBA" id="ARBA00010145"/>
    </source>
</evidence>
<dbReference type="STRING" id="68895.RR42_m3001"/>
<comment type="similarity">
    <text evidence="2">Belongs to the auxin efflux carrier (TC 2.A.69) family.</text>
</comment>
<dbReference type="Gene3D" id="1.20.1530.20">
    <property type="match status" value="1"/>
</dbReference>
<sequence>MLARIVSIITPVILIILVGWLYGRRAHPDMSGINRATLDVIAPLLVVSAFVSKEFVLADQLVLLGCAVAVVLGSGLLAWLGARLLGADPRTFVPPMMFNNCGNMGLPLSVFAFGPVGLAPAVALFAASNLMHFTIGMKIVNRHASITQIARNPMVLATVAGVGLSLARPWFSLPEPVFQSIKLLGDATVPLMLFALGVRMKDVSLRNWGMGAIGAVVCPLTGIACALLLAQVVPLTQLQRGLLFVFASLPPAVLNFLVADHFRQEPDQVASIVLLGNVAAVVFVPVGLYLGLR</sequence>
<protein>
    <submittedName>
        <fullName evidence="9">Membrane protein, putative</fullName>
    </submittedName>
</protein>
<dbReference type="OrthoDB" id="3238001at2"/>
<organism evidence="9 10">
    <name type="scientific">Cupriavidus basilensis</name>
    <dbReference type="NCBI Taxonomy" id="68895"/>
    <lineage>
        <taxon>Bacteria</taxon>
        <taxon>Pseudomonadati</taxon>
        <taxon>Pseudomonadota</taxon>
        <taxon>Betaproteobacteria</taxon>
        <taxon>Burkholderiales</taxon>
        <taxon>Burkholderiaceae</taxon>
        <taxon>Cupriavidus</taxon>
    </lineage>
</organism>